<evidence type="ECO:0000256" key="2">
    <source>
        <dbReference type="ARBA" id="ARBA00023136"/>
    </source>
</evidence>
<dbReference type="InterPro" id="IPR011662">
    <property type="entry name" value="Secretin/TonB_short_N"/>
</dbReference>
<evidence type="ECO:0000256" key="3">
    <source>
        <dbReference type="ARBA" id="ARBA00023237"/>
    </source>
</evidence>
<name>K5ZB13_9BACT</name>
<reference evidence="5 6" key="1">
    <citation type="submission" date="2012-02" db="EMBL/GenBank/DDBJ databases">
        <title>The Genome Sequence of Parabacteroides merdae CL03T12C32.</title>
        <authorList>
            <consortium name="The Broad Institute Genome Sequencing Platform"/>
            <person name="Earl A."/>
            <person name="Ward D."/>
            <person name="Feldgarden M."/>
            <person name="Gevers D."/>
            <person name="Zitomersky N.L."/>
            <person name="Coyne M.J."/>
            <person name="Comstock L.E."/>
            <person name="Young S.K."/>
            <person name="Zeng Q."/>
            <person name="Gargeya S."/>
            <person name="Fitzgerald M."/>
            <person name="Haas B."/>
            <person name="Abouelleil A."/>
            <person name="Alvarado L."/>
            <person name="Arachchi H.M."/>
            <person name="Berlin A."/>
            <person name="Chapman S.B."/>
            <person name="Gearin G."/>
            <person name="Goldberg J."/>
            <person name="Griggs A."/>
            <person name="Gujja S."/>
            <person name="Hansen M."/>
            <person name="Heiman D."/>
            <person name="Howarth C."/>
            <person name="Larimer J."/>
            <person name="Lui A."/>
            <person name="MacDonald P.J.P."/>
            <person name="McCowen C."/>
            <person name="Montmayeur A."/>
            <person name="Murphy C."/>
            <person name="Neiman D."/>
            <person name="Pearson M."/>
            <person name="Priest M."/>
            <person name="Roberts A."/>
            <person name="Saif S."/>
            <person name="Shea T."/>
            <person name="Sisk P."/>
            <person name="Stolte C."/>
            <person name="Sykes S."/>
            <person name="Wortman J."/>
            <person name="Nusbaum C."/>
            <person name="Birren B."/>
        </authorList>
    </citation>
    <scope>NUCLEOTIDE SEQUENCE [LARGE SCALE GENOMIC DNA]</scope>
    <source>
        <strain evidence="5 6">CL03T12C32</strain>
    </source>
</reference>
<keyword evidence="3" id="KW-0998">Cell outer membrane</keyword>
<evidence type="ECO:0000313" key="5">
    <source>
        <dbReference type="EMBL" id="EKN12809.1"/>
    </source>
</evidence>
<dbReference type="EMBL" id="AGZQ01000010">
    <property type="protein sequence ID" value="EKN12809.1"/>
    <property type="molecule type" value="Genomic_DNA"/>
</dbReference>
<gene>
    <name evidence="5" type="ORF">HMPREF1060_02058</name>
</gene>
<proteinExistence type="predicted"/>
<dbReference type="SMART" id="SM00965">
    <property type="entry name" value="STN"/>
    <property type="match status" value="1"/>
</dbReference>
<dbReference type="HOGENOM" id="CLU_097139_0_0_10"/>
<dbReference type="AlphaFoldDB" id="K5ZB13"/>
<protein>
    <recommendedName>
        <fullName evidence="4">Secretin/TonB short N-terminal domain-containing protein</fullName>
    </recommendedName>
</protein>
<sequence length="185" mass="20367">MKNVSYYRHLHPESLKKLVAITKITAVSLLTVLPSTMQAEPTYSQSVVISIKTERMLLTDLFSQIEKQSEFLFFYVDKDVADIKVNIKANSNQIDEILTQALTGTGLTYTINDRNINIMRKAYARQQQAKQITGKVLDNNGDPIIGANVVEKGTTNGSITDVEGLFNISIAPGAILMLKASSTSV</sequence>
<keyword evidence="2" id="KW-0472">Membrane</keyword>
<comment type="caution">
    <text evidence="5">The sequence shown here is derived from an EMBL/GenBank/DDBJ whole genome shotgun (WGS) entry which is preliminary data.</text>
</comment>
<dbReference type="InterPro" id="IPR008969">
    <property type="entry name" value="CarboxyPept-like_regulatory"/>
</dbReference>
<evidence type="ECO:0000313" key="6">
    <source>
        <dbReference type="Proteomes" id="UP000006271"/>
    </source>
</evidence>
<dbReference type="SUPFAM" id="SSF49464">
    <property type="entry name" value="Carboxypeptidase regulatory domain-like"/>
    <property type="match status" value="1"/>
</dbReference>
<dbReference type="GO" id="GO:0019867">
    <property type="term" value="C:outer membrane"/>
    <property type="evidence" value="ECO:0007669"/>
    <property type="project" value="InterPro"/>
</dbReference>
<dbReference type="Gene3D" id="2.60.40.1120">
    <property type="entry name" value="Carboxypeptidase-like, regulatory domain"/>
    <property type="match status" value="1"/>
</dbReference>
<evidence type="ECO:0000259" key="4">
    <source>
        <dbReference type="SMART" id="SM00965"/>
    </source>
</evidence>
<feature type="domain" description="Secretin/TonB short N-terminal" evidence="4">
    <location>
        <begin position="71"/>
        <end position="121"/>
    </location>
</feature>
<dbReference type="PATRIC" id="fig|999420.3.peg.2113"/>
<dbReference type="GeneID" id="93517180"/>
<dbReference type="Pfam" id="PF13715">
    <property type="entry name" value="CarbopepD_reg_2"/>
    <property type="match status" value="1"/>
</dbReference>
<dbReference type="RefSeq" id="WP_005645342.1">
    <property type="nucleotide sequence ID" value="NZ_JH976453.1"/>
</dbReference>
<accession>K5ZB13</accession>
<keyword evidence="1" id="KW-0813">Transport</keyword>
<organism evidence="5 6">
    <name type="scientific">Parabacteroides merdae CL03T12C32</name>
    <dbReference type="NCBI Taxonomy" id="999420"/>
    <lineage>
        <taxon>Bacteria</taxon>
        <taxon>Pseudomonadati</taxon>
        <taxon>Bacteroidota</taxon>
        <taxon>Bacteroidia</taxon>
        <taxon>Bacteroidales</taxon>
        <taxon>Tannerellaceae</taxon>
        <taxon>Parabacteroides</taxon>
    </lineage>
</organism>
<dbReference type="Proteomes" id="UP000006271">
    <property type="component" value="Unassembled WGS sequence"/>
</dbReference>
<evidence type="ECO:0000256" key="1">
    <source>
        <dbReference type="ARBA" id="ARBA00022448"/>
    </source>
</evidence>